<dbReference type="OrthoDB" id="6755115at2759"/>
<protein>
    <submittedName>
        <fullName evidence="1">Uncharacterized protein</fullName>
    </submittedName>
</protein>
<keyword evidence="2" id="KW-1185">Reference proteome</keyword>
<dbReference type="AlphaFoldDB" id="A0A8X6PPK6"/>
<gene>
    <name evidence="1" type="ORF">NPIL_301521</name>
</gene>
<organism evidence="1 2">
    <name type="scientific">Nephila pilipes</name>
    <name type="common">Giant wood spider</name>
    <name type="synonym">Nephila maculata</name>
    <dbReference type="NCBI Taxonomy" id="299642"/>
    <lineage>
        <taxon>Eukaryota</taxon>
        <taxon>Metazoa</taxon>
        <taxon>Ecdysozoa</taxon>
        <taxon>Arthropoda</taxon>
        <taxon>Chelicerata</taxon>
        <taxon>Arachnida</taxon>
        <taxon>Araneae</taxon>
        <taxon>Araneomorphae</taxon>
        <taxon>Entelegynae</taxon>
        <taxon>Araneoidea</taxon>
        <taxon>Nephilidae</taxon>
        <taxon>Nephila</taxon>
    </lineage>
</organism>
<proteinExistence type="predicted"/>
<sequence>MSQRRHLTDSEAWSIVGCFEGGQAWAEVEEATGVAQSLISRIWNRFWKTRSAEYHVCGSCINHLNKSPAA</sequence>
<evidence type="ECO:0000313" key="1">
    <source>
        <dbReference type="EMBL" id="GFT82223.1"/>
    </source>
</evidence>
<reference evidence="1" key="1">
    <citation type="submission" date="2020-08" db="EMBL/GenBank/DDBJ databases">
        <title>Multicomponent nature underlies the extraordinary mechanical properties of spider dragline silk.</title>
        <authorList>
            <person name="Kono N."/>
            <person name="Nakamura H."/>
            <person name="Mori M."/>
            <person name="Yoshida Y."/>
            <person name="Ohtoshi R."/>
            <person name="Malay A.D."/>
            <person name="Moran D.A.P."/>
            <person name="Tomita M."/>
            <person name="Numata K."/>
            <person name="Arakawa K."/>
        </authorList>
    </citation>
    <scope>NUCLEOTIDE SEQUENCE</scope>
</reference>
<name>A0A8X6PPK6_NEPPI</name>
<accession>A0A8X6PPK6</accession>
<comment type="caution">
    <text evidence="1">The sequence shown here is derived from an EMBL/GenBank/DDBJ whole genome shotgun (WGS) entry which is preliminary data.</text>
</comment>
<evidence type="ECO:0000313" key="2">
    <source>
        <dbReference type="Proteomes" id="UP000887013"/>
    </source>
</evidence>
<dbReference type="EMBL" id="BMAW01072283">
    <property type="protein sequence ID" value="GFT82223.1"/>
    <property type="molecule type" value="Genomic_DNA"/>
</dbReference>
<dbReference type="Proteomes" id="UP000887013">
    <property type="component" value="Unassembled WGS sequence"/>
</dbReference>